<dbReference type="STRING" id="1748243.Tel_12985"/>
<proteinExistence type="predicted"/>
<name>A0A0S2TFM3_9GAMM</name>
<reference evidence="1" key="1">
    <citation type="submission" date="2015-10" db="EMBL/GenBank/DDBJ databases">
        <title>Description of Candidatus Tenderia electrophaga gen. nov, sp. nov., an Uncultivated Electroautotroph from a Biocathode Enrichment.</title>
        <authorList>
            <person name="Eddie B.J."/>
            <person name="Malanoski A.P."/>
            <person name="Wang Z."/>
            <person name="Hall R.J."/>
            <person name="Oh S.D."/>
            <person name="Heiner C."/>
            <person name="Lin B."/>
            <person name="Strycharz-Glaven S.M."/>
        </authorList>
    </citation>
    <scope>NUCLEOTIDE SEQUENCE [LARGE SCALE GENOMIC DNA]</scope>
    <source>
        <strain evidence="1">NRL1</strain>
    </source>
</reference>
<dbReference type="AlphaFoldDB" id="A0A0S2TFM3"/>
<dbReference type="Proteomes" id="UP000055136">
    <property type="component" value="Chromosome"/>
</dbReference>
<evidence type="ECO:0000313" key="2">
    <source>
        <dbReference type="Proteomes" id="UP000055136"/>
    </source>
</evidence>
<gene>
    <name evidence="1" type="ORF">Tel_12985</name>
</gene>
<organism evidence="1 2">
    <name type="scientific">Candidatus Tenderia electrophaga</name>
    <dbReference type="NCBI Taxonomy" id="1748243"/>
    <lineage>
        <taxon>Bacteria</taxon>
        <taxon>Pseudomonadati</taxon>
        <taxon>Pseudomonadota</taxon>
        <taxon>Gammaproteobacteria</taxon>
        <taxon>Candidatus Tenderiales</taxon>
        <taxon>Candidatus Tenderiaceae</taxon>
        <taxon>Candidatus Tenderia</taxon>
    </lineage>
</organism>
<keyword evidence="2" id="KW-1185">Reference proteome</keyword>
<accession>A0A0S2TFM3</accession>
<protein>
    <submittedName>
        <fullName evidence="1">Uncharacterized protein</fullName>
    </submittedName>
</protein>
<sequence>MTASSGGFRKFRIALLLIILAAVALDSWLTVLRSTDWTEPLWVVVYPINLDQGAGVSSYLRTLDDAGFASIQHYFSQQIRRYGVPLKHPLQVRLGPELTQSPPLPPRPGELLATMLWSLKLRYWAAVNDAYEGPRPDIRVFALYYPAEAGRRLAHSTGLQKGMVSVVHVFAAAEMEGSNNVVIAHEVLHTLGATDKYDLASGQPIFPQGYAEPERAPLLPQRYAEIMGAYIPESETQANMPTHLSQTLVGAHTALEIGWRAAP</sequence>
<evidence type="ECO:0000313" key="1">
    <source>
        <dbReference type="EMBL" id="ALP53975.1"/>
    </source>
</evidence>
<dbReference type="EMBL" id="CP013099">
    <property type="protein sequence ID" value="ALP53975.1"/>
    <property type="molecule type" value="Genomic_DNA"/>
</dbReference>
<dbReference type="KEGG" id="tee:Tel_12985"/>